<keyword evidence="10 12" id="KW-0408">Iron</keyword>
<feature type="transmembrane region" description="Helical" evidence="12">
    <location>
        <begin position="20"/>
        <end position="43"/>
    </location>
</feature>
<gene>
    <name evidence="13" type="ORF">PROH_07015</name>
</gene>
<feature type="transmembrane region" description="Helical" evidence="12">
    <location>
        <begin position="55"/>
        <end position="74"/>
    </location>
</feature>
<keyword evidence="5 12" id="KW-0349">Heme</keyword>
<dbReference type="GO" id="GO:0009055">
    <property type="term" value="F:electron transfer activity"/>
    <property type="evidence" value="ECO:0007669"/>
    <property type="project" value="UniProtKB-UniRule"/>
</dbReference>
<evidence type="ECO:0000313" key="14">
    <source>
        <dbReference type="Proteomes" id="UP000034681"/>
    </source>
</evidence>
<evidence type="ECO:0000256" key="11">
    <source>
        <dbReference type="ARBA" id="ARBA00023136"/>
    </source>
</evidence>
<feature type="transmembrane region" description="Helical" evidence="12">
    <location>
        <begin position="370"/>
        <end position="386"/>
    </location>
</feature>
<keyword evidence="14" id="KW-1185">Reference proteome</keyword>
<evidence type="ECO:0000256" key="8">
    <source>
        <dbReference type="ARBA" id="ARBA00022982"/>
    </source>
</evidence>
<feature type="transmembrane region" description="Helical" evidence="12">
    <location>
        <begin position="94"/>
        <end position="120"/>
    </location>
</feature>
<evidence type="ECO:0000256" key="1">
    <source>
        <dbReference type="ARBA" id="ARBA00004651"/>
    </source>
</evidence>
<dbReference type="GO" id="GO:0016682">
    <property type="term" value="F:oxidoreductase activity, acting on diphenols and related substances as donors, oxygen as acceptor"/>
    <property type="evidence" value="ECO:0007669"/>
    <property type="project" value="TreeGrafter"/>
</dbReference>
<dbReference type="eggNOG" id="COG1271">
    <property type="taxonomic scope" value="Bacteria"/>
</dbReference>
<dbReference type="InterPro" id="IPR002585">
    <property type="entry name" value="Cyt-d_ubiquinol_oxidase_su_1"/>
</dbReference>
<sequence>MEIWSDTVILSRLQFALTSIFHMLWPVITTGLGIYLVIIEGLWLKTRNPDYYYHARFWAKLYVLNFGIGVASGLPMEFEFGTNWAPFSEATGDFFGSILGFEGAMAFMLEAGFLGIMLFGWNRVPPIIHYLATIMVAFGANLSTFWILVANSWMQTPSGGSLVEGKFIVQDYFQAILNPAMIDSVAHMFLATLETSLFVIGGISAWYILGQRGDRLTAFFGQSLKIALATLVVVAPLQVYIGHTSAEQVYQHQPSKLAAIEARWDTVAAGETAPWSMMALPNAKAETNDWELNIPQGLGYILEFKAELSEPVLGLKAFEPQDRPPMIGLIFYCFRIMAGIGFFFVGLMGLTVVQWLRGKLAAAHLGQQTWLLRAWVLAAPLGYVAVETGWTVREVGRQPWIVYGLIRTSDAASPLPASNVLVSLVLFTLVYSVLLVATLYFGSRILREGPNLDLPLPTGDRADLAATPGEFLPDQRPVETQN</sequence>
<dbReference type="Proteomes" id="UP000034681">
    <property type="component" value="Unassembled WGS sequence"/>
</dbReference>
<keyword evidence="11 12" id="KW-0472">Membrane</keyword>
<dbReference type="PANTHER" id="PTHR30365">
    <property type="entry name" value="CYTOCHROME D UBIQUINOL OXIDASE"/>
    <property type="match status" value="1"/>
</dbReference>
<evidence type="ECO:0000256" key="2">
    <source>
        <dbReference type="ARBA" id="ARBA00009819"/>
    </source>
</evidence>
<evidence type="ECO:0000256" key="7">
    <source>
        <dbReference type="ARBA" id="ARBA00022723"/>
    </source>
</evidence>
<keyword evidence="8 12" id="KW-0249">Electron transport</keyword>
<keyword evidence="3 12" id="KW-0813">Transport</keyword>
<evidence type="ECO:0000313" key="13">
    <source>
        <dbReference type="EMBL" id="KKI99638.1"/>
    </source>
</evidence>
<dbReference type="PIRSF" id="PIRSF006446">
    <property type="entry name" value="Cyt_quinol_oxidase_1"/>
    <property type="match status" value="1"/>
</dbReference>
<dbReference type="Pfam" id="PF01654">
    <property type="entry name" value="Cyt_bd_oxida_I"/>
    <property type="match status" value="1"/>
</dbReference>
<feature type="transmembrane region" description="Helical" evidence="12">
    <location>
        <begin position="420"/>
        <end position="441"/>
    </location>
</feature>
<proteinExistence type="inferred from homology"/>
<dbReference type="GO" id="GO:0019646">
    <property type="term" value="P:aerobic electron transport chain"/>
    <property type="evidence" value="ECO:0007669"/>
    <property type="project" value="InterPro"/>
</dbReference>
<keyword evidence="7 12" id="KW-0479">Metal-binding</keyword>
<comment type="caution">
    <text evidence="13">The sequence shown here is derived from an EMBL/GenBank/DDBJ whole genome shotgun (WGS) entry which is preliminary data.</text>
</comment>
<dbReference type="STRING" id="317619.GCA_000332315_00130"/>
<evidence type="ECO:0000256" key="6">
    <source>
        <dbReference type="ARBA" id="ARBA00022692"/>
    </source>
</evidence>
<dbReference type="PANTHER" id="PTHR30365:SF14">
    <property type="entry name" value="CYTOCHROME BD MENAQUINOL OXIDASE SUBUNIT I-RELATED"/>
    <property type="match status" value="1"/>
</dbReference>
<comment type="similarity">
    <text evidence="2 12">Belongs to the cytochrome ubiquinol oxidase subunit 1 family.</text>
</comment>
<evidence type="ECO:0000256" key="12">
    <source>
        <dbReference type="PIRNR" id="PIRNR006446"/>
    </source>
</evidence>
<dbReference type="OrthoDB" id="9807042at2"/>
<dbReference type="GO" id="GO:0046872">
    <property type="term" value="F:metal ion binding"/>
    <property type="evidence" value="ECO:0007669"/>
    <property type="project" value="UniProtKB-UniRule"/>
</dbReference>
<dbReference type="RefSeq" id="WP_017710852.1">
    <property type="nucleotide sequence ID" value="NZ_KB235933.1"/>
</dbReference>
<comment type="subcellular location">
    <subcellularLocation>
        <location evidence="1">Cell membrane</location>
        <topology evidence="1">Multi-pass membrane protein</topology>
    </subcellularLocation>
</comment>
<keyword evidence="6 12" id="KW-0812">Transmembrane</keyword>
<feature type="transmembrane region" description="Helical" evidence="12">
    <location>
        <begin position="329"/>
        <end position="350"/>
    </location>
</feature>
<evidence type="ECO:0000256" key="5">
    <source>
        <dbReference type="ARBA" id="ARBA00022617"/>
    </source>
</evidence>
<reference evidence="13" key="1">
    <citation type="submission" date="2012-04" db="EMBL/GenBank/DDBJ databases">
        <authorList>
            <person name="Borisov I.G."/>
            <person name="Ivanikova N.V."/>
            <person name="Pinevich A.V."/>
        </authorList>
    </citation>
    <scope>NUCLEOTIDE SEQUENCE [LARGE SCALE GENOMIC DNA]</scope>
    <source>
        <strain evidence="13">CALU 1027</strain>
    </source>
</reference>
<organism evidence="13 14">
    <name type="scientific">Prochlorothrix hollandica PCC 9006 = CALU 1027</name>
    <dbReference type="NCBI Taxonomy" id="317619"/>
    <lineage>
        <taxon>Bacteria</taxon>
        <taxon>Bacillati</taxon>
        <taxon>Cyanobacteriota</taxon>
        <taxon>Cyanophyceae</taxon>
        <taxon>Prochlorotrichales</taxon>
        <taxon>Prochlorotrichaceae</taxon>
        <taxon>Prochlorothrix</taxon>
    </lineage>
</organism>
<dbReference type="GO" id="GO:0005886">
    <property type="term" value="C:plasma membrane"/>
    <property type="evidence" value="ECO:0007669"/>
    <property type="project" value="UniProtKB-SubCell"/>
</dbReference>
<name>A0A0M2PY77_PROHO</name>
<protein>
    <submittedName>
        <fullName evidence="13">Cytochrome oxidase</fullName>
    </submittedName>
</protein>
<feature type="transmembrane region" description="Helical" evidence="12">
    <location>
        <begin position="188"/>
        <end position="209"/>
    </location>
</feature>
<dbReference type="EMBL" id="AJTX02000004">
    <property type="protein sequence ID" value="KKI99638.1"/>
    <property type="molecule type" value="Genomic_DNA"/>
</dbReference>
<evidence type="ECO:0000256" key="9">
    <source>
        <dbReference type="ARBA" id="ARBA00022989"/>
    </source>
</evidence>
<dbReference type="GO" id="GO:0070069">
    <property type="term" value="C:cytochrome complex"/>
    <property type="evidence" value="ECO:0007669"/>
    <property type="project" value="UniProtKB-UniRule"/>
</dbReference>
<evidence type="ECO:0000256" key="4">
    <source>
        <dbReference type="ARBA" id="ARBA00022475"/>
    </source>
</evidence>
<keyword evidence="9 12" id="KW-1133">Transmembrane helix</keyword>
<keyword evidence="4 12" id="KW-1003">Cell membrane</keyword>
<evidence type="ECO:0000256" key="3">
    <source>
        <dbReference type="ARBA" id="ARBA00022448"/>
    </source>
</evidence>
<accession>A0A0M2PY77</accession>
<evidence type="ECO:0000256" key="10">
    <source>
        <dbReference type="ARBA" id="ARBA00023004"/>
    </source>
</evidence>
<feature type="transmembrane region" description="Helical" evidence="12">
    <location>
        <begin position="216"/>
        <end position="241"/>
    </location>
</feature>
<dbReference type="AlphaFoldDB" id="A0A0M2PY77"/>
<dbReference type="GO" id="GO:0020037">
    <property type="term" value="F:heme binding"/>
    <property type="evidence" value="ECO:0007669"/>
    <property type="project" value="TreeGrafter"/>
</dbReference>
<feature type="transmembrane region" description="Helical" evidence="12">
    <location>
        <begin position="127"/>
        <end position="149"/>
    </location>
</feature>